<evidence type="ECO:0000313" key="9">
    <source>
        <dbReference type="Proteomes" id="UP001307889"/>
    </source>
</evidence>
<feature type="domain" description="Lipase" evidence="7">
    <location>
        <begin position="45"/>
        <end position="347"/>
    </location>
</feature>
<dbReference type="Proteomes" id="UP001307889">
    <property type="component" value="Chromosome 5"/>
</dbReference>
<dbReference type="InterPro" id="IPR002331">
    <property type="entry name" value="Lipase_panc"/>
</dbReference>
<feature type="signal peptide" evidence="6">
    <location>
        <begin position="1"/>
        <end position="16"/>
    </location>
</feature>
<sequence>MHLIVVTSIILAVSYAEENVEQLDDNGLATSDQCKGDNAFVLDGCYPKLECFPNVSPWKTLTRPVPKPDDPSEIDVGLVLYTLRNIENGTELILCPQLNVEETDFSPTKPTFLVVHGLGGNNLTGYLHEIKDSLLQNVDANVIVVSYSSGSFLKYLQVVSNLRIVAAVLARAVKQLIDLGLRPKNIHAIGHSLGAHVCAYLGKIISSDNHKIGVITALDPAQPAFEAEDAAVKLTENDADTVIVIHTNGKPFFPFLGFGYVNPGGTIDIFVNGGKNQPDCKPSINPSEKRVTSMAALATMSVGSLIDMAAIGCSHGKSVKYYVSALENKDYLCVARKISDFKTFANKVNLQNLARIDDQIFSRENSICTKEDCSILGLLTSELPARGNFDLKTQSEYPYCSE</sequence>
<dbReference type="Pfam" id="PF00151">
    <property type="entry name" value="Lipase"/>
    <property type="match status" value="1"/>
</dbReference>
<dbReference type="EMBL" id="AP028913">
    <property type="protein sequence ID" value="BES94954.1"/>
    <property type="molecule type" value="Genomic_DNA"/>
</dbReference>
<dbReference type="PANTHER" id="PTHR11610">
    <property type="entry name" value="LIPASE"/>
    <property type="match status" value="1"/>
</dbReference>
<evidence type="ECO:0000256" key="5">
    <source>
        <dbReference type="RuleBase" id="RU004262"/>
    </source>
</evidence>
<dbReference type="InterPro" id="IPR000734">
    <property type="entry name" value="TAG_lipase"/>
</dbReference>
<protein>
    <submittedName>
        <fullName evidence="8">Lipase</fullName>
    </submittedName>
</protein>
<reference evidence="8 9" key="1">
    <citation type="submission" date="2023-09" db="EMBL/GenBank/DDBJ databases">
        <title>Nesidiocoris tenuis whole genome shotgun sequence.</title>
        <authorList>
            <person name="Shibata T."/>
            <person name="Shimoda M."/>
            <person name="Kobayashi T."/>
            <person name="Uehara T."/>
        </authorList>
    </citation>
    <scope>NUCLEOTIDE SEQUENCE [LARGE SCALE GENOMIC DNA]</scope>
    <source>
        <strain evidence="8 9">Japan</strain>
    </source>
</reference>
<dbReference type="PANTHER" id="PTHR11610:SF173">
    <property type="entry name" value="LIPASE DOMAIN-CONTAINING PROTEIN-RELATED"/>
    <property type="match status" value="1"/>
</dbReference>
<evidence type="ECO:0000256" key="4">
    <source>
        <dbReference type="ARBA" id="ARBA00023157"/>
    </source>
</evidence>
<dbReference type="PRINTS" id="PR00823">
    <property type="entry name" value="PANCLIPASE"/>
</dbReference>
<keyword evidence="9" id="KW-1185">Reference proteome</keyword>
<dbReference type="SUPFAM" id="SSF53474">
    <property type="entry name" value="alpha/beta-Hydrolases"/>
    <property type="match status" value="1"/>
</dbReference>
<dbReference type="Gene3D" id="3.40.50.1820">
    <property type="entry name" value="alpha/beta hydrolase"/>
    <property type="match status" value="1"/>
</dbReference>
<accession>A0ABN7ATX9</accession>
<organism evidence="8 9">
    <name type="scientific">Nesidiocoris tenuis</name>
    <dbReference type="NCBI Taxonomy" id="355587"/>
    <lineage>
        <taxon>Eukaryota</taxon>
        <taxon>Metazoa</taxon>
        <taxon>Ecdysozoa</taxon>
        <taxon>Arthropoda</taxon>
        <taxon>Hexapoda</taxon>
        <taxon>Insecta</taxon>
        <taxon>Pterygota</taxon>
        <taxon>Neoptera</taxon>
        <taxon>Paraneoptera</taxon>
        <taxon>Hemiptera</taxon>
        <taxon>Heteroptera</taxon>
        <taxon>Panheteroptera</taxon>
        <taxon>Cimicomorpha</taxon>
        <taxon>Miridae</taxon>
        <taxon>Dicyphina</taxon>
        <taxon>Nesidiocoris</taxon>
    </lineage>
</organism>
<comment type="similarity">
    <text evidence="2 5">Belongs to the AB hydrolase superfamily. Lipase family.</text>
</comment>
<evidence type="ECO:0000259" key="7">
    <source>
        <dbReference type="Pfam" id="PF00151"/>
    </source>
</evidence>
<dbReference type="PRINTS" id="PR00821">
    <property type="entry name" value="TAGLIPASE"/>
</dbReference>
<keyword evidence="4" id="KW-1015">Disulfide bond</keyword>
<proteinExistence type="inferred from homology"/>
<evidence type="ECO:0000256" key="3">
    <source>
        <dbReference type="ARBA" id="ARBA00022525"/>
    </source>
</evidence>
<name>A0ABN7ATX9_9HEMI</name>
<feature type="chain" id="PRO_5045547553" evidence="6">
    <location>
        <begin position="17"/>
        <end position="402"/>
    </location>
</feature>
<evidence type="ECO:0000256" key="1">
    <source>
        <dbReference type="ARBA" id="ARBA00004613"/>
    </source>
</evidence>
<evidence type="ECO:0000256" key="2">
    <source>
        <dbReference type="ARBA" id="ARBA00010701"/>
    </source>
</evidence>
<gene>
    <name evidence="8" type="ORF">NTJ_07763</name>
</gene>
<dbReference type="InterPro" id="IPR013818">
    <property type="entry name" value="Lipase"/>
</dbReference>
<evidence type="ECO:0000256" key="6">
    <source>
        <dbReference type="SAM" id="SignalP"/>
    </source>
</evidence>
<keyword evidence="3" id="KW-0964">Secreted</keyword>
<comment type="subcellular location">
    <subcellularLocation>
        <location evidence="1">Secreted</location>
    </subcellularLocation>
</comment>
<keyword evidence="6" id="KW-0732">Signal</keyword>
<evidence type="ECO:0000313" key="8">
    <source>
        <dbReference type="EMBL" id="BES94954.1"/>
    </source>
</evidence>
<dbReference type="InterPro" id="IPR029058">
    <property type="entry name" value="AB_hydrolase_fold"/>
</dbReference>